<gene>
    <name evidence="1" type="ORF">GCM10010446_27540</name>
</gene>
<dbReference type="Proteomes" id="UP001500403">
    <property type="component" value="Unassembled WGS sequence"/>
</dbReference>
<organism evidence="1 2">
    <name type="scientific">Streptomyces enissocaesilis</name>
    <dbReference type="NCBI Taxonomy" id="332589"/>
    <lineage>
        <taxon>Bacteria</taxon>
        <taxon>Bacillati</taxon>
        <taxon>Actinomycetota</taxon>
        <taxon>Actinomycetes</taxon>
        <taxon>Kitasatosporales</taxon>
        <taxon>Streptomycetaceae</taxon>
        <taxon>Streptomyces</taxon>
        <taxon>Streptomyces rochei group</taxon>
    </lineage>
</organism>
<name>A0ABN3X6X6_9ACTN</name>
<keyword evidence="2" id="KW-1185">Reference proteome</keyword>
<dbReference type="RefSeq" id="WP_344494821.1">
    <property type="nucleotide sequence ID" value="NZ_BAAAUD010000029.1"/>
</dbReference>
<sequence>MCARLRPVHDRAAEPDPAPVVALADVRVTGRAIRVTREDGSPLRPSPRYCDP</sequence>
<accession>A0ABN3X6X6</accession>
<dbReference type="EMBL" id="BAAAUD010000029">
    <property type="protein sequence ID" value="GAA2940772.1"/>
    <property type="molecule type" value="Genomic_DNA"/>
</dbReference>
<reference evidence="1 2" key="1">
    <citation type="journal article" date="2019" name="Int. J. Syst. Evol. Microbiol.">
        <title>The Global Catalogue of Microorganisms (GCM) 10K type strain sequencing project: providing services to taxonomists for standard genome sequencing and annotation.</title>
        <authorList>
            <consortium name="The Broad Institute Genomics Platform"/>
            <consortium name="The Broad Institute Genome Sequencing Center for Infectious Disease"/>
            <person name="Wu L."/>
            <person name="Ma J."/>
        </authorList>
    </citation>
    <scope>NUCLEOTIDE SEQUENCE [LARGE SCALE GENOMIC DNA]</scope>
    <source>
        <strain evidence="1 2">JCM 9088</strain>
    </source>
</reference>
<evidence type="ECO:0000313" key="2">
    <source>
        <dbReference type="Proteomes" id="UP001500403"/>
    </source>
</evidence>
<proteinExistence type="predicted"/>
<evidence type="ECO:0000313" key="1">
    <source>
        <dbReference type="EMBL" id="GAA2940772.1"/>
    </source>
</evidence>
<protein>
    <submittedName>
        <fullName evidence="1">Uncharacterized protein</fullName>
    </submittedName>
</protein>
<comment type="caution">
    <text evidence="1">The sequence shown here is derived from an EMBL/GenBank/DDBJ whole genome shotgun (WGS) entry which is preliminary data.</text>
</comment>